<comment type="similarity">
    <text evidence="4">Belongs to the aspartate/ornithine carbamoyltransferase superfamily.</text>
</comment>
<dbReference type="PRINTS" id="PR00102">
    <property type="entry name" value="OTCASE"/>
</dbReference>
<dbReference type="SUPFAM" id="SSF53671">
    <property type="entry name" value="Aspartate/ornithine carbamoyltransferase"/>
    <property type="match status" value="1"/>
</dbReference>
<dbReference type="InterPro" id="IPR006132">
    <property type="entry name" value="Asp/Orn_carbamoyltranf_P-bd"/>
</dbReference>
<dbReference type="GO" id="GO:0050231">
    <property type="term" value="F:putrescine carbamoyltransferase activity"/>
    <property type="evidence" value="ECO:0007669"/>
    <property type="project" value="InterPro"/>
</dbReference>
<proteinExistence type="inferred from homology"/>
<sequence length="359" mass="39460">MAMPKDFIDTNDFTKEQILAIEDLGLAMKKAIKVDGYYPHLLRNKSLGMIFQQVSTRTRVSFETAMTDLGGRGEFFGPGTIQLGGHESLGDTARVMGSLLDIMMARVNRHADVEGLAKGSAAPVINGMSEFNHPTQEMGDLMTMLENLPEGKRIEDCKLAFIGDATQVCVSLMFICSIMGMDFVQFGPKGHTIPDGALHVGTPEERKAFGDHLMAVGKANCKKSGGTITISDDIESIKGADFVYTDVWYGLYDAEESGASYMDVFYPKYQVTMDMMNFAGPNSKFMHCLPATRGEEVVDEVMDDPERSLCWVEAENRKHSIRALLATLGPRTPLNDEGVDYSAKDELHAALAKIEELQA</sequence>
<dbReference type="EMBL" id="FMZL01000021">
    <property type="protein sequence ID" value="SDC54276.1"/>
    <property type="molecule type" value="Genomic_DNA"/>
</dbReference>
<dbReference type="PANTHER" id="PTHR45753">
    <property type="entry name" value="ORNITHINE CARBAMOYLTRANSFERASE, MITOCHONDRIAL"/>
    <property type="match status" value="1"/>
</dbReference>
<dbReference type="PRINTS" id="PR00100">
    <property type="entry name" value="AOTCASE"/>
</dbReference>
<name>A0A1G6MH00_9ACTN</name>
<dbReference type="AlphaFoldDB" id="A0A1G6MH00"/>
<gene>
    <name evidence="7" type="ORF">SAMN04487824_1219</name>
</gene>
<keyword evidence="2 4" id="KW-0808">Transferase</keyword>
<reference evidence="8" key="1">
    <citation type="submission" date="2016-10" db="EMBL/GenBank/DDBJ databases">
        <authorList>
            <person name="Varghese N."/>
            <person name="Submissions S."/>
        </authorList>
    </citation>
    <scope>NUCLEOTIDE SEQUENCE [LARGE SCALE GENOMIC DNA]</scope>
    <source>
        <strain evidence="8">DSM 22619</strain>
    </source>
</reference>
<evidence type="ECO:0000259" key="6">
    <source>
        <dbReference type="Pfam" id="PF02729"/>
    </source>
</evidence>
<evidence type="ECO:0000259" key="5">
    <source>
        <dbReference type="Pfam" id="PF00185"/>
    </source>
</evidence>
<dbReference type="Pfam" id="PF00185">
    <property type="entry name" value="OTCace"/>
    <property type="match status" value="1"/>
</dbReference>
<protein>
    <submittedName>
        <fullName evidence="7">Putrescine carbamoyltransferase</fullName>
    </submittedName>
</protein>
<dbReference type="GO" id="GO:0019240">
    <property type="term" value="P:citrulline biosynthetic process"/>
    <property type="evidence" value="ECO:0007669"/>
    <property type="project" value="TreeGrafter"/>
</dbReference>
<dbReference type="Gene3D" id="3.40.50.1370">
    <property type="entry name" value="Aspartate/ornithine carbamoyltransferase"/>
    <property type="match status" value="2"/>
</dbReference>
<organism evidence="7 8">
    <name type="scientific">Parafannyhessea umbonata</name>
    <dbReference type="NCBI Taxonomy" id="604330"/>
    <lineage>
        <taxon>Bacteria</taxon>
        <taxon>Bacillati</taxon>
        <taxon>Actinomycetota</taxon>
        <taxon>Coriobacteriia</taxon>
        <taxon>Coriobacteriales</taxon>
        <taxon>Atopobiaceae</taxon>
        <taxon>Parafannyhessea</taxon>
    </lineage>
</organism>
<dbReference type="Pfam" id="PF02729">
    <property type="entry name" value="OTCace_N"/>
    <property type="match status" value="1"/>
</dbReference>
<dbReference type="STRING" id="604330.SAMN04489857_1929"/>
<dbReference type="GO" id="GO:0004585">
    <property type="term" value="F:ornithine carbamoyltransferase activity"/>
    <property type="evidence" value="ECO:0007669"/>
    <property type="project" value="TreeGrafter"/>
</dbReference>
<evidence type="ECO:0000256" key="1">
    <source>
        <dbReference type="ARBA" id="ARBA00022490"/>
    </source>
</evidence>
<dbReference type="NCBIfam" id="TIGR04384">
    <property type="entry name" value="putr_carbamoyl"/>
    <property type="match status" value="1"/>
</dbReference>
<dbReference type="InterPro" id="IPR036901">
    <property type="entry name" value="Asp/Orn_carbamoylTrfase_sf"/>
</dbReference>
<dbReference type="FunFam" id="3.40.50.1370:FF:000008">
    <property type="entry name" value="Ornithine carbamoyltransferase"/>
    <property type="match status" value="1"/>
</dbReference>
<evidence type="ECO:0000313" key="8">
    <source>
        <dbReference type="Proteomes" id="UP000198528"/>
    </source>
</evidence>
<dbReference type="RefSeq" id="WP_090847315.1">
    <property type="nucleotide sequence ID" value="NZ_FMZL01000021.1"/>
</dbReference>
<dbReference type="PANTHER" id="PTHR45753:SF3">
    <property type="entry name" value="ORNITHINE TRANSCARBAMYLASE, MITOCHONDRIAL"/>
    <property type="match status" value="1"/>
</dbReference>
<evidence type="ECO:0000313" key="7">
    <source>
        <dbReference type="EMBL" id="SDC54276.1"/>
    </source>
</evidence>
<keyword evidence="1" id="KW-0963">Cytoplasm</keyword>
<dbReference type="InterPro" id="IPR006131">
    <property type="entry name" value="Asp_carbamoyltransf_Asp/Orn-bd"/>
</dbReference>
<dbReference type="GO" id="GO:0042450">
    <property type="term" value="P:L-arginine biosynthetic process via ornithine"/>
    <property type="evidence" value="ECO:0007669"/>
    <property type="project" value="TreeGrafter"/>
</dbReference>
<dbReference type="InterPro" id="IPR002292">
    <property type="entry name" value="Orn/put_carbamltrans"/>
</dbReference>
<keyword evidence="8" id="KW-1185">Reference proteome</keyword>
<keyword evidence="3" id="KW-0620">Polyamine biosynthesis</keyword>
<dbReference type="Proteomes" id="UP000198528">
    <property type="component" value="Unassembled WGS sequence"/>
</dbReference>
<dbReference type="InterPro" id="IPR006130">
    <property type="entry name" value="Asp/Orn_carbamoylTrfase"/>
</dbReference>
<evidence type="ECO:0000256" key="3">
    <source>
        <dbReference type="ARBA" id="ARBA00023115"/>
    </source>
</evidence>
<evidence type="ECO:0000256" key="4">
    <source>
        <dbReference type="RuleBase" id="RU003634"/>
    </source>
</evidence>
<feature type="domain" description="Aspartate/ornithine carbamoyltransferase carbamoyl-P binding" evidence="6">
    <location>
        <begin position="5"/>
        <end position="146"/>
    </location>
</feature>
<feature type="domain" description="Aspartate/ornithine carbamoyltransferase Asp/Orn-binding" evidence="5">
    <location>
        <begin position="156"/>
        <end position="327"/>
    </location>
</feature>
<evidence type="ECO:0000256" key="2">
    <source>
        <dbReference type="ARBA" id="ARBA00022679"/>
    </source>
</evidence>
<dbReference type="GO" id="GO:0033390">
    <property type="term" value="P:putrescine biosynthetic process from arginine via N-carbamoylputrescine"/>
    <property type="evidence" value="ECO:0007669"/>
    <property type="project" value="InterPro"/>
</dbReference>
<dbReference type="InterPro" id="IPR024903">
    <property type="entry name" value="PtcA"/>
</dbReference>
<dbReference type="GO" id="GO:0016597">
    <property type="term" value="F:amino acid binding"/>
    <property type="evidence" value="ECO:0007669"/>
    <property type="project" value="InterPro"/>
</dbReference>
<accession>A0A1G6MH00</accession>